<sequence length="330" mass="35944">MTYVDAAPSTDDEPARERPGRGLLRRNAAPLLAAFGAFCVTFALLLRFFIYGQLAVIPADLQLELRLADESAAYLDTSTWKTVKGAEVVRSIGVDGRVSPGNAEWSTWDMSVDTGTSTHVIEHMDRRVIVDRASGTAVNCCGEHVDGDRAVRQAGLALSWPADALDDEYAFYDADIRAAPRMVFDGEENIAGTATRRFVQRIEPTQVPQSAREVPASALGLDRRGTVTATRWVEVERTYWVEPVSGKVVNAEEKRRETLSAESGRGERVLLDADLELQDAQVAAYAEDARSTRLLLTAVRTDLPIALGAVGTVLLLLSLLLTARTRSGRG</sequence>
<accession>A0A7W9YDI4</accession>
<dbReference type="AlphaFoldDB" id="A0A7W9YDI4"/>
<evidence type="ECO:0000256" key="1">
    <source>
        <dbReference type="SAM" id="MobiDB-lite"/>
    </source>
</evidence>
<keyword evidence="2" id="KW-0472">Membrane</keyword>
<protein>
    <recommendedName>
        <fullName evidence="5">DUF3068 domain-containing protein</fullName>
    </recommendedName>
</protein>
<evidence type="ECO:0000256" key="2">
    <source>
        <dbReference type="SAM" id="Phobius"/>
    </source>
</evidence>
<dbReference type="InterPro" id="IPR021424">
    <property type="entry name" value="PorA"/>
</dbReference>
<organism evidence="3 4">
    <name type="scientific">Nocardiopsis mwathae</name>
    <dbReference type="NCBI Taxonomy" id="1472723"/>
    <lineage>
        <taxon>Bacteria</taxon>
        <taxon>Bacillati</taxon>
        <taxon>Actinomycetota</taxon>
        <taxon>Actinomycetes</taxon>
        <taxon>Streptosporangiales</taxon>
        <taxon>Nocardiopsidaceae</taxon>
        <taxon>Nocardiopsis</taxon>
    </lineage>
</organism>
<dbReference type="Pfam" id="PF11271">
    <property type="entry name" value="PorA"/>
    <property type="match status" value="1"/>
</dbReference>
<feature type="region of interest" description="Disordered" evidence="1">
    <location>
        <begin position="1"/>
        <end position="20"/>
    </location>
</feature>
<name>A0A7W9YDI4_9ACTN</name>
<feature type="transmembrane region" description="Helical" evidence="2">
    <location>
        <begin position="303"/>
        <end position="323"/>
    </location>
</feature>
<dbReference type="EMBL" id="JACHDS010000001">
    <property type="protein sequence ID" value="MBB6170183.1"/>
    <property type="molecule type" value="Genomic_DNA"/>
</dbReference>
<dbReference type="RefSeq" id="WP_343070378.1">
    <property type="nucleotide sequence ID" value="NZ_JACHDS010000001.1"/>
</dbReference>
<proteinExistence type="predicted"/>
<comment type="caution">
    <text evidence="3">The sequence shown here is derived from an EMBL/GenBank/DDBJ whole genome shotgun (WGS) entry which is preliminary data.</text>
</comment>
<evidence type="ECO:0000313" key="3">
    <source>
        <dbReference type="EMBL" id="MBB6170183.1"/>
    </source>
</evidence>
<evidence type="ECO:0000313" key="4">
    <source>
        <dbReference type="Proteomes" id="UP000546642"/>
    </source>
</evidence>
<keyword evidence="4" id="KW-1185">Reference proteome</keyword>
<keyword evidence="2" id="KW-1133">Transmembrane helix</keyword>
<reference evidence="3 4" key="1">
    <citation type="submission" date="2020-08" db="EMBL/GenBank/DDBJ databases">
        <title>Sequencing the genomes of 1000 actinobacteria strains.</title>
        <authorList>
            <person name="Klenk H.-P."/>
        </authorList>
    </citation>
    <scope>NUCLEOTIDE SEQUENCE [LARGE SCALE GENOMIC DNA]</scope>
    <source>
        <strain evidence="3 4">DSM 46659</strain>
    </source>
</reference>
<gene>
    <name evidence="3" type="ORF">HNR23_000243</name>
</gene>
<evidence type="ECO:0008006" key="5">
    <source>
        <dbReference type="Google" id="ProtNLM"/>
    </source>
</evidence>
<feature type="transmembrane region" description="Helical" evidence="2">
    <location>
        <begin position="28"/>
        <end position="50"/>
    </location>
</feature>
<dbReference type="Proteomes" id="UP000546642">
    <property type="component" value="Unassembled WGS sequence"/>
</dbReference>
<keyword evidence="2" id="KW-0812">Transmembrane</keyword>